<name>G7KIA1_MEDTR</name>
<evidence type="ECO:0000256" key="1">
    <source>
        <dbReference type="SAM" id="MobiDB-lite"/>
    </source>
</evidence>
<dbReference type="EMBL" id="CM001222">
    <property type="protein sequence ID" value="AES75310.2"/>
    <property type="molecule type" value="Genomic_DNA"/>
</dbReference>
<protein>
    <submittedName>
        <fullName evidence="2 4">Uncharacterized protein</fullName>
    </submittedName>
</protein>
<proteinExistence type="predicted"/>
<reference evidence="2 5" key="2">
    <citation type="journal article" date="2014" name="BMC Genomics">
        <title>An improved genome release (version Mt4.0) for the model legume Medicago truncatula.</title>
        <authorList>
            <person name="Tang H."/>
            <person name="Krishnakumar V."/>
            <person name="Bidwell S."/>
            <person name="Rosen B."/>
            <person name="Chan A."/>
            <person name="Zhou S."/>
            <person name="Gentzbittel L."/>
            <person name="Childs K.L."/>
            <person name="Yandell M."/>
            <person name="Gundlach H."/>
            <person name="Mayer K.F."/>
            <person name="Schwartz D.C."/>
            <person name="Town C.D."/>
        </authorList>
    </citation>
    <scope>GENOME REANNOTATION</scope>
    <source>
        <strain evidence="4 5">cv. Jemalong A17</strain>
    </source>
</reference>
<evidence type="ECO:0000313" key="2">
    <source>
        <dbReference type="EMBL" id="AES75310.2"/>
    </source>
</evidence>
<reference evidence="2 5" key="1">
    <citation type="journal article" date="2011" name="Nature">
        <title>The Medicago genome provides insight into the evolution of rhizobial symbioses.</title>
        <authorList>
            <person name="Young N.D."/>
            <person name="Debelle F."/>
            <person name="Oldroyd G.E."/>
            <person name="Geurts R."/>
            <person name="Cannon S.B."/>
            <person name="Udvardi M.K."/>
            <person name="Benedito V.A."/>
            <person name="Mayer K.F."/>
            <person name="Gouzy J."/>
            <person name="Schoof H."/>
            <person name="Van de Peer Y."/>
            <person name="Proost S."/>
            <person name="Cook D.R."/>
            <person name="Meyers B.C."/>
            <person name="Spannagl M."/>
            <person name="Cheung F."/>
            <person name="De Mita S."/>
            <person name="Krishnakumar V."/>
            <person name="Gundlach H."/>
            <person name="Zhou S."/>
            <person name="Mudge J."/>
            <person name="Bharti A.K."/>
            <person name="Murray J.D."/>
            <person name="Naoumkina M.A."/>
            <person name="Rosen B."/>
            <person name="Silverstein K.A."/>
            <person name="Tang H."/>
            <person name="Rombauts S."/>
            <person name="Zhao P.X."/>
            <person name="Zhou P."/>
            <person name="Barbe V."/>
            <person name="Bardou P."/>
            <person name="Bechner M."/>
            <person name="Bellec A."/>
            <person name="Berger A."/>
            <person name="Berges H."/>
            <person name="Bidwell S."/>
            <person name="Bisseling T."/>
            <person name="Choisne N."/>
            <person name="Couloux A."/>
            <person name="Denny R."/>
            <person name="Deshpande S."/>
            <person name="Dai X."/>
            <person name="Doyle J.J."/>
            <person name="Dudez A.M."/>
            <person name="Farmer A.D."/>
            <person name="Fouteau S."/>
            <person name="Franken C."/>
            <person name="Gibelin C."/>
            <person name="Gish J."/>
            <person name="Goldstein S."/>
            <person name="Gonzalez A.J."/>
            <person name="Green P.J."/>
            <person name="Hallab A."/>
            <person name="Hartog M."/>
            <person name="Hua A."/>
            <person name="Humphray S.J."/>
            <person name="Jeong D.H."/>
            <person name="Jing Y."/>
            <person name="Jocker A."/>
            <person name="Kenton S.M."/>
            <person name="Kim D.J."/>
            <person name="Klee K."/>
            <person name="Lai H."/>
            <person name="Lang C."/>
            <person name="Lin S."/>
            <person name="Macmil S.L."/>
            <person name="Magdelenat G."/>
            <person name="Matthews L."/>
            <person name="McCorrison J."/>
            <person name="Monaghan E.L."/>
            <person name="Mun J.H."/>
            <person name="Najar F.Z."/>
            <person name="Nicholson C."/>
            <person name="Noirot C."/>
            <person name="O'Bleness M."/>
            <person name="Paule C.R."/>
            <person name="Poulain J."/>
            <person name="Prion F."/>
            <person name="Qin B."/>
            <person name="Qu C."/>
            <person name="Retzel E.F."/>
            <person name="Riddle C."/>
            <person name="Sallet E."/>
            <person name="Samain S."/>
            <person name="Samson N."/>
            <person name="Sanders I."/>
            <person name="Saurat O."/>
            <person name="Scarpelli C."/>
            <person name="Schiex T."/>
            <person name="Segurens B."/>
            <person name="Severin A.J."/>
            <person name="Sherrier D.J."/>
            <person name="Shi R."/>
            <person name="Sims S."/>
            <person name="Singer S.R."/>
            <person name="Sinharoy S."/>
            <person name="Sterck L."/>
            <person name="Viollet A."/>
            <person name="Wang B.B."/>
            <person name="Wang K."/>
            <person name="Wang M."/>
            <person name="Wang X."/>
            <person name="Warfsmann J."/>
            <person name="Weissenbach J."/>
            <person name="White D.D."/>
            <person name="White J.D."/>
            <person name="Wiley G.B."/>
            <person name="Wincker P."/>
            <person name="Xing Y."/>
            <person name="Yang L."/>
            <person name="Yao Z."/>
            <person name="Ying F."/>
            <person name="Zhai J."/>
            <person name="Zhou L."/>
            <person name="Zuber A."/>
            <person name="Denarie J."/>
            <person name="Dixon R.A."/>
            <person name="May G.D."/>
            <person name="Schwartz D.C."/>
            <person name="Rogers J."/>
            <person name="Quetier F."/>
            <person name="Town C.D."/>
            <person name="Roe B.A."/>
        </authorList>
    </citation>
    <scope>NUCLEOTIDE SEQUENCE [LARGE SCALE GENOMIC DNA]</scope>
    <source>
        <strain evidence="2">A17</strain>
        <strain evidence="4 5">cv. Jemalong A17</strain>
    </source>
</reference>
<sequence length="82" mass="9463">MHLYTYTEATLMSQNYEGGYRLGTDGNQIKKQISHSLSLEKQQCRKGSFSPMMHSQGNNDDESEMDPYGCLFDDDKIRLKSY</sequence>
<dbReference type="EnsemblPlants" id="AES75310">
    <property type="protein sequence ID" value="AES75310"/>
    <property type="gene ID" value="MTR_6g041880"/>
</dbReference>
<feature type="region of interest" description="Disordered" evidence="1">
    <location>
        <begin position="45"/>
        <end position="68"/>
    </location>
</feature>
<evidence type="ECO:0000313" key="4">
    <source>
        <dbReference type="EnsemblPlants" id="AES75310"/>
    </source>
</evidence>
<keyword evidence="5" id="KW-1185">Reference proteome</keyword>
<evidence type="ECO:0000313" key="3">
    <source>
        <dbReference type="EMBL" id="RHN51265.1"/>
    </source>
</evidence>
<reference evidence="4" key="3">
    <citation type="submission" date="2015-04" db="UniProtKB">
        <authorList>
            <consortium name="EnsemblPlants"/>
        </authorList>
    </citation>
    <scope>IDENTIFICATION</scope>
    <source>
        <strain evidence="4">cv. Jemalong A17</strain>
    </source>
</reference>
<gene>
    <name evidence="2" type="ordered locus">MTR_6g041880</name>
    <name evidence="3" type="ORF">MtrunA17_Chr6g0466661</name>
</gene>
<organism evidence="2 5">
    <name type="scientific">Medicago truncatula</name>
    <name type="common">Barrel medic</name>
    <name type="synonym">Medicago tribuloides</name>
    <dbReference type="NCBI Taxonomy" id="3880"/>
    <lineage>
        <taxon>Eukaryota</taxon>
        <taxon>Viridiplantae</taxon>
        <taxon>Streptophyta</taxon>
        <taxon>Embryophyta</taxon>
        <taxon>Tracheophyta</taxon>
        <taxon>Spermatophyta</taxon>
        <taxon>Magnoliopsida</taxon>
        <taxon>eudicotyledons</taxon>
        <taxon>Gunneridae</taxon>
        <taxon>Pentapetalae</taxon>
        <taxon>rosids</taxon>
        <taxon>fabids</taxon>
        <taxon>Fabales</taxon>
        <taxon>Fabaceae</taxon>
        <taxon>Papilionoideae</taxon>
        <taxon>50 kb inversion clade</taxon>
        <taxon>NPAAA clade</taxon>
        <taxon>Hologalegina</taxon>
        <taxon>IRL clade</taxon>
        <taxon>Trifolieae</taxon>
        <taxon>Medicago</taxon>
    </lineage>
</organism>
<dbReference type="HOGENOM" id="CLU_2561807_0_0_1"/>
<dbReference type="Proteomes" id="UP000002051">
    <property type="component" value="Chromosome 6"/>
</dbReference>
<accession>G7KIA1</accession>
<accession>A0A0C3VVB2</accession>
<dbReference type="Proteomes" id="UP000265566">
    <property type="component" value="Chromosome 6"/>
</dbReference>
<dbReference type="PaxDb" id="3880-AES75310"/>
<dbReference type="Gramene" id="rna35675">
    <property type="protein sequence ID" value="RHN51265.1"/>
    <property type="gene ID" value="gene35675"/>
</dbReference>
<dbReference type="AlphaFoldDB" id="G7KIA1"/>
<evidence type="ECO:0000313" key="5">
    <source>
        <dbReference type="Proteomes" id="UP000002051"/>
    </source>
</evidence>
<dbReference type="EMBL" id="PSQE01000006">
    <property type="protein sequence ID" value="RHN51265.1"/>
    <property type="molecule type" value="Genomic_DNA"/>
</dbReference>
<reference evidence="3" key="4">
    <citation type="journal article" date="2018" name="Nat. Plants">
        <title>Whole-genome landscape of Medicago truncatula symbiotic genes.</title>
        <authorList>
            <person name="Pecrix Y."/>
            <person name="Gamas P."/>
            <person name="Carrere S."/>
        </authorList>
    </citation>
    <scope>NUCLEOTIDE SEQUENCE</scope>
    <source>
        <tissue evidence="3">Leaves</tissue>
    </source>
</reference>